<dbReference type="InterPro" id="IPR008920">
    <property type="entry name" value="TF_FadR/GntR_C"/>
</dbReference>
<dbReference type="SMART" id="SM00345">
    <property type="entry name" value="HTH_GNTR"/>
    <property type="match status" value="1"/>
</dbReference>
<accession>A0A076F826</accession>
<keyword evidence="1" id="KW-0805">Transcription regulation</keyword>
<evidence type="ECO:0000256" key="2">
    <source>
        <dbReference type="ARBA" id="ARBA00023125"/>
    </source>
</evidence>
<dbReference type="RefSeq" id="WP_038453330.1">
    <property type="nucleotide sequence ID" value="NZ_CP009043.1"/>
</dbReference>
<dbReference type="EMBL" id="CP009043">
    <property type="protein sequence ID" value="AII14345.1"/>
    <property type="molecule type" value="Genomic_DNA"/>
</dbReference>
<dbReference type="InterPro" id="IPR036388">
    <property type="entry name" value="WH-like_DNA-bd_sf"/>
</dbReference>
<dbReference type="Gene3D" id="1.10.10.10">
    <property type="entry name" value="Winged helix-like DNA-binding domain superfamily/Winged helix DNA-binding domain"/>
    <property type="match status" value="1"/>
</dbReference>
<evidence type="ECO:0000313" key="6">
    <source>
        <dbReference type="Proteomes" id="UP000028486"/>
    </source>
</evidence>
<dbReference type="Proteomes" id="UP000028486">
    <property type="component" value="Chromosome"/>
</dbReference>
<dbReference type="HOGENOM" id="CLU_017584_5_2_7"/>
<organism evidence="5 6">
    <name type="scientific">Campylobacter iguaniorum</name>
    <dbReference type="NCBI Taxonomy" id="1244531"/>
    <lineage>
        <taxon>Bacteria</taxon>
        <taxon>Pseudomonadati</taxon>
        <taxon>Campylobacterota</taxon>
        <taxon>Epsilonproteobacteria</taxon>
        <taxon>Campylobacterales</taxon>
        <taxon>Campylobacteraceae</taxon>
        <taxon>Campylobacter</taxon>
    </lineage>
</organism>
<dbReference type="PANTHER" id="PTHR43537">
    <property type="entry name" value="TRANSCRIPTIONAL REGULATOR, GNTR FAMILY"/>
    <property type="match status" value="1"/>
</dbReference>
<sequence>MKKTKSPRTQIYDFFINSLENSTLKPGDRIKEEDVATKTGFSRTPVREALTLLANEGLIESSIDGLRISVLDENSVTQLYEMREILEGTAAAFAAVHANEIEIHALEEIINKEKELTNPADIVQNNRVFHSMLFRCAHNKFLIKTINELTNTLLLLGKSTLSDEIRQKEAHDEHLKIIEALKNHDKESAQKFAKEHIKNAYKMRIKMFLQGKSI</sequence>
<name>A0A076F826_9BACT</name>
<keyword evidence="6" id="KW-1185">Reference proteome</keyword>
<dbReference type="STRING" id="1244531.CIG2463D_0480"/>
<dbReference type="InterPro" id="IPR011711">
    <property type="entry name" value="GntR_C"/>
</dbReference>
<reference evidence="6" key="1">
    <citation type="journal article" date="2014" name="Genome Announc.">
        <title>Complete Genome Sequence of Campylobacter iguaniorum Strain 1485ET, Isolated from a Bearded Dragon (Pogona vitticeps).</title>
        <authorList>
            <person name="Gilbert M.J."/>
            <person name="Miller W.G."/>
            <person name="Yee E."/>
            <person name="Kik M."/>
            <person name="Wagenaar J.A."/>
            <person name="Duim B."/>
        </authorList>
    </citation>
    <scope>NUCLEOTIDE SEQUENCE [LARGE SCALE GENOMIC DNA]</scope>
    <source>
        <strain evidence="6">1485E</strain>
    </source>
</reference>
<dbReference type="SUPFAM" id="SSF48008">
    <property type="entry name" value="GntR ligand-binding domain-like"/>
    <property type="match status" value="1"/>
</dbReference>
<dbReference type="InterPro" id="IPR000524">
    <property type="entry name" value="Tscrpt_reg_HTH_GntR"/>
</dbReference>
<evidence type="ECO:0000256" key="1">
    <source>
        <dbReference type="ARBA" id="ARBA00023015"/>
    </source>
</evidence>
<dbReference type="GO" id="GO:0003700">
    <property type="term" value="F:DNA-binding transcription factor activity"/>
    <property type="evidence" value="ECO:0007669"/>
    <property type="project" value="InterPro"/>
</dbReference>
<dbReference type="SUPFAM" id="SSF46785">
    <property type="entry name" value="Winged helix' DNA-binding domain"/>
    <property type="match status" value="1"/>
</dbReference>
<gene>
    <name evidence="5" type="ORF">CIG1485E_0479</name>
</gene>
<dbReference type="GO" id="GO:0003677">
    <property type="term" value="F:DNA binding"/>
    <property type="evidence" value="ECO:0007669"/>
    <property type="project" value="UniProtKB-KW"/>
</dbReference>
<dbReference type="PROSITE" id="PS50949">
    <property type="entry name" value="HTH_GNTR"/>
    <property type="match status" value="1"/>
</dbReference>
<keyword evidence="2" id="KW-0238">DNA-binding</keyword>
<feature type="domain" description="HTH gntR-type" evidence="4">
    <location>
        <begin position="5"/>
        <end position="73"/>
    </location>
</feature>
<protein>
    <submittedName>
        <fullName evidence="5">Transcriptional regulator, GntR family, putative TcuR protein</fullName>
    </submittedName>
</protein>
<keyword evidence="3" id="KW-0804">Transcription</keyword>
<evidence type="ECO:0000313" key="5">
    <source>
        <dbReference type="EMBL" id="AII14345.1"/>
    </source>
</evidence>
<dbReference type="SMART" id="SM00895">
    <property type="entry name" value="FCD"/>
    <property type="match status" value="1"/>
</dbReference>
<evidence type="ECO:0000256" key="3">
    <source>
        <dbReference type="ARBA" id="ARBA00023163"/>
    </source>
</evidence>
<dbReference type="Gene3D" id="1.20.120.530">
    <property type="entry name" value="GntR ligand-binding domain-like"/>
    <property type="match status" value="1"/>
</dbReference>
<proteinExistence type="predicted"/>
<dbReference type="OrthoDB" id="9812645at2"/>
<dbReference type="Pfam" id="PF00392">
    <property type="entry name" value="GntR"/>
    <property type="match status" value="1"/>
</dbReference>
<dbReference type="PATRIC" id="fig|1244531.5.peg.490"/>
<dbReference type="AlphaFoldDB" id="A0A076F826"/>
<dbReference type="eggNOG" id="COG1802">
    <property type="taxonomic scope" value="Bacteria"/>
</dbReference>
<dbReference type="Pfam" id="PF07729">
    <property type="entry name" value="FCD"/>
    <property type="match status" value="1"/>
</dbReference>
<dbReference type="PANTHER" id="PTHR43537:SF49">
    <property type="entry name" value="TRANSCRIPTIONAL REGULATORY PROTEIN"/>
    <property type="match status" value="1"/>
</dbReference>
<evidence type="ECO:0000259" key="4">
    <source>
        <dbReference type="PROSITE" id="PS50949"/>
    </source>
</evidence>
<dbReference type="InterPro" id="IPR036390">
    <property type="entry name" value="WH_DNA-bd_sf"/>
</dbReference>
<dbReference type="KEGG" id="caj:CIG1485E_0479"/>